<feature type="repeat" description="WD" evidence="3">
    <location>
        <begin position="582"/>
        <end position="623"/>
    </location>
</feature>
<feature type="compositionally biased region" description="Low complexity" evidence="4">
    <location>
        <begin position="918"/>
        <end position="933"/>
    </location>
</feature>
<keyword evidence="5" id="KW-1133">Transmembrane helix</keyword>
<dbReference type="InterPro" id="IPR051350">
    <property type="entry name" value="WD_repeat-ST_regulator"/>
</dbReference>
<evidence type="ECO:0000313" key="7">
    <source>
        <dbReference type="Proteomes" id="UP000703269"/>
    </source>
</evidence>
<evidence type="ECO:0000313" key="6">
    <source>
        <dbReference type="EMBL" id="GJE84620.1"/>
    </source>
</evidence>
<proteinExistence type="predicted"/>
<feature type="compositionally biased region" description="Polar residues" evidence="4">
    <location>
        <begin position="962"/>
        <end position="976"/>
    </location>
</feature>
<evidence type="ECO:0000256" key="5">
    <source>
        <dbReference type="SAM" id="Phobius"/>
    </source>
</evidence>
<name>A0A9P3FYF4_9APHY</name>
<dbReference type="PROSITE" id="PS50082">
    <property type="entry name" value="WD_REPEATS_2"/>
    <property type="match status" value="1"/>
</dbReference>
<protein>
    <submittedName>
        <fullName evidence="6">WD40 repeat-like protein</fullName>
    </submittedName>
</protein>
<dbReference type="OrthoDB" id="972532at2759"/>
<dbReference type="EMBL" id="BPQB01000001">
    <property type="protein sequence ID" value="GJE84620.1"/>
    <property type="molecule type" value="Genomic_DNA"/>
</dbReference>
<keyword evidence="1 3" id="KW-0853">WD repeat</keyword>
<dbReference type="SMART" id="SM00320">
    <property type="entry name" value="WD40"/>
    <property type="match status" value="2"/>
</dbReference>
<keyword evidence="5" id="KW-0812">Transmembrane</keyword>
<sequence length="990" mass="112213">MTEGFRQSPASVTDARAFADDSFLEDDAAQNALVKRFLEQTIAHIVQGQLRKLSAKPQYTRKSRATDREGEAGTKDWNAEEVFGLFEEQIRNLDHQLRELSNRTRKLGSSVGILSASSRLRERLGRILHLFRENAAGLFPHIVPRKDYQPAVFRRLASKRHGFFNSLNLTGHAADEVPQDFALELQLFSQDVSTLLACFSQFPEYLDEVPDRTLGSDLTHWALSLDDLKAEGTWKSHAVQTYLFDSMADIGERLDCITDRFIPAFISIGIPTIRAAQVHSGNNLVNLSAVATFFAGVTATMLQITWNFEPRSKLSDSVNAFWIISIIFSVSSAVNSLLGLSWTEAIFRSPDHLIPWWILIWVKRSPIAFLVLSVACFFVGIVQFSYLSSQAPATRIVTAALSATSCFGLLAMSVWFASERWIYSRYGGHLWLSDIFNQLRKRLIHIALSVWPYIDPRNIWTHGKYLVLGNAGHDVETGLSGGTRIGLHRRTTISADREDPEKPSFWLGLDKASMTSEEIARYRWQEALRRTRINTLRKLGKASGDQLEIDTKNSHYRLSRVVDTAEIAKLERMAIVHELQAEEAHESTVQCLQFSPDGRSLVTSSLDRSSFILAVTDNDLQREKTLRHSGRDTIVWQIEWALRNSGDTQHLLMRRSQAVSLWKRDEQSRWEEAGKVQGRAFRAVRWHGAGEGMTYLSVEAGRVVVMTLDDKESKTHRTIRIDDFHVRDIAVTDDLKWLLCVGKCRIMAKDNRKQKYEIVLYDLTEDKVAKRTSVFHEICDITLARDNRSVLVSYENRAPPQLWGFLASTTKRGNEWNLRLKHTYLPREQTSFSGLPAILGGTLDRLVLRAGIDGDFHVWLRNVGTLLYCIRAPKNFGQLTAFTWNRWSDEWMFATGTNEGAVHVWKMVEEEPEEIVRSPATPASSSSSPSFASRPTMFRGRGTHQRSPSQGRFVSGHRFVEGSSSGQMSRSGTYESSYGALEEEDETAYF</sequence>
<dbReference type="Pfam" id="PF00400">
    <property type="entry name" value="WD40"/>
    <property type="match status" value="1"/>
</dbReference>
<dbReference type="Proteomes" id="UP000703269">
    <property type="component" value="Unassembled WGS sequence"/>
</dbReference>
<keyword evidence="5" id="KW-0472">Membrane</keyword>
<feature type="compositionally biased region" description="Acidic residues" evidence="4">
    <location>
        <begin position="981"/>
        <end position="990"/>
    </location>
</feature>
<evidence type="ECO:0000256" key="2">
    <source>
        <dbReference type="ARBA" id="ARBA00022737"/>
    </source>
</evidence>
<keyword evidence="7" id="KW-1185">Reference proteome</keyword>
<feature type="region of interest" description="Disordered" evidence="4">
    <location>
        <begin position="913"/>
        <end position="990"/>
    </location>
</feature>
<dbReference type="InterPro" id="IPR001680">
    <property type="entry name" value="WD40_rpt"/>
</dbReference>
<reference evidence="6 7" key="1">
    <citation type="submission" date="2021-08" db="EMBL/GenBank/DDBJ databases">
        <title>Draft Genome Sequence of Phanerochaete sordida strain YK-624.</title>
        <authorList>
            <person name="Mori T."/>
            <person name="Dohra H."/>
            <person name="Suzuki T."/>
            <person name="Kawagishi H."/>
            <person name="Hirai H."/>
        </authorList>
    </citation>
    <scope>NUCLEOTIDE SEQUENCE [LARGE SCALE GENOMIC DNA]</scope>
    <source>
        <strain evidence="6 7">YK-624</strain>
    </source>
</reference>
<accession>A0A9P3FYF4</accession>
<evidence type="ECO:0000256" key="3">
    <source>
        <dbReference type="PROSITE-ProRule" id="PRU00221"/>
    </source>
</evidence>
<dbReference type="Gene3D" id="2.130.10.10">
    <property type="entry name" value="YVTN repeat-like/Quinoprotein amine dehydrogenase"/>
    <property type="match status" value="2"/>
</dbReference>
<dbReference type="InterPro" id="IPR015943">
    <property type="entry name" value="WD40/YVTN_repeat-like_dom_sf"/>
</dbReference>
<evidence type="ECO:0000256" key="1">
    <source>
        <dbReference type="ARBA" id="ARBA00022574"/>
    </source>
</evidence>
<organism evidence="6 7">
    <name type="scientific">Phanerochaete sordida</name>
    <dbReference type="NCBI Taxonomy" id="48140"/>
    <lineage>
        <taxon>Eukaryota</taxon>
        <taxon>Fungi</taxon>
        <taxon>Dikarya</taxon>
        <taxon>Basidiomycota</taxon>
        <taxon>Agaricomycotina</taxon>
        <taxon>Agaricomycetes</taxon>
        <taxon>Polyporales</taxon>
        <taxon>Phanerochaetaceae</taxon>
        <taxon>Phanerochaete</taxon>
    </lineage>
</organism>
<evidence type="ECO:0000256" key="4">
    <source>
        <dbReference type="SAM" id="MobiDB-lite"/>
    </source>
</evidence>
<feature type="transmembrane region" description="Helical" evidence="5">
    <location>
        <begin position="320"/>
        <end position="347"/>
    </location>
</feature>
<feature type="transmembrane region" description="Helical" evidence="5">
    <location>
        <begin position="284"/>
        <end position="308"/>
    </location>
</feature>
<dbReference type="GO" id="GO:0034657">
    <property type="term" value="C:GID complex"/>
    <property type="evidence" value="ECO:0007669"/>
    <property type="project" value="TreeGrafter"/>
</dbReference>
<comment type="caution">
    <text evidence="6">The sequence shown here is derived from an EMBL/GenBank/DDBJ whole genome shotgun (WGS) entry which is preliminary data.</text>
</comment>
<dbReference type="AlphaFoldDB" id="A0A9P3FYF4"/>
<feature type="transmembrane region" description="Helical" evidence="5">
    <location>
        <begin position="367"/>
        <end position="387"/>
    </location>
</feature>
<keyword evidence="2" id="KW-0677">Repeat</keyword>
<dbReference type="SUPFAM" id="SSF50978">
    <property type="entry name" value="WD40 repeat-like"/>
    <property type="match status" value="1"/>
</dbReference>
<dbReference type="PANTHER" id="PTHR22838">
    <property type="entry name" value="WD REPEAT PROTEIN 26-RELATED"/>
    <property type="match status" value="1"/>
</dbReference>
<dbReference type="InterPro" id="IPR036322">
    <property type="entry name" value="WD40_repeat_dom_sf"/>
</dbReference>
<dbReference type="GO" id="GO:0043161">
    <property type="term" value="P:proteasome-mediated ubiquitin-dependent protein catabolic process"/>
    <property type="evidence" value="ECO:0007669"/>
    <property type="project" value="TreeGrafter"/>
</dbReference>
<gene>
    <name evidence="6" type="ORF">PsYK624_006960</name>
</gene>
<feature type="transmembrane region" description="Helical" evidence="5">
    <location>
        <begin position="393"/>
        <end position="417"/>
    </location>
</feature>
<dbReference type="PANTHER" id="PTHR22838:SF0">
    <property type="entry name" value="WD REPEAT-CONTAINING PROTEIN 26"/>
    <property type="match status" value="1"/>
</dbReference>